<evidence type="ECO:0000313" key="3">
    <source>
        <dbReference type="Proteomes" id="UP000028194"/>
    </source>
</evidence>
<sequence>MGLLTLVLIVAIVLVIIGIGADAFFSGLWTGAQKVGSNPIVQNITEQGKQFAKEAAQNATGKLQNATIGMPK</sequence>
<keyword evidence="1" id="KW-1133">Transmembrane helix</keyword>
<evidence type="ECO:0000313" key="2">
    <source>
        <dbReference type="EMBL" id="AIF82442.1"/>
    </source>
</evidence>
<keyword evidence="3" id="KW-1185">Reference proteome</keyword>
<dbReference type="GeneID" id="41596252"/>
<dbReference type="KEGG" id="nev:NTE_00360"/>
<protein>
    <submittedName>
        <fullName evidence="2">Uncharacterized protein</fullName>
    </submittedName>
</protein>
<proteinExistence type="predicted"/>
<gene>
    <name evidence="2" type="ORF">NTE_00360</name>
</gene>
<keyword evidence="1" id="KW-0812">Transmembrane</keyword>
<feature type="transmembrane region" description="Helical" evidence="1">
    <location>
        <begin position="6"/>
        <end position="25"/>
    </location>
</feature>
<accession>A0A075MNQ7</accession>
<evidence type="ECO:0000256" key="1">
    <source>
        <dbReference type="SAM" id="Phobius"/>
    </source>
</evidence>
<name>A0A075MNQ7_9ARCH</name>
<organism evidence="2 3">
    <name type="scientific">Candidatus Nitrososphaera evergladensis SR1</name>
    <dbReference type="NCBI Taxonomy" id="1459636"/>
    <lineage>
        <taxon>Archaea</taxon>
        <taxon>Nitrososphaerota</taxon>
        <taxon>Nitrososphaeria</taxon>
        <taxon>Nitrososphaerales</taxon>
        <taxon>Nitrososphaeraceae</taxon>
        <taxon>Nitrososphaera</taxon>
    </lineage>
</organism>
<dbReference type="Proteomes" id="UP000028194">
    <property type="component" value="Chromosome"/>
</dbReference>
<reference evidence="2 3" key="1">
    <citation type="journal article" date="2014" name="PLoS ONE">
        <title>Genome Sequence of Candidatus Nitrososphaera evergladensis from Group I.1b Enriched from Everglades Soil Reveals Novel Genomic Features of the Ammonia-Oxidizing Archaea.</title>
        <authorList>
            <person name="Zhalnina K.V."/>
            <person name="Dias R."/>
            <person name="Leonard M.T."/>
            <person name="Dorr de Quadros P."/>
            <person name="Camargo F.A."/>
            <person name="Drew J.C."/>
            <person name="Farmerie W.G."/>
            <person name="Daroub S.H."/>
            <person name="Triplett E.W."/>
        </authorList>
    </citation>
    <scope>NUCLEOTIDE SEQUENCE [LARGE SCALE GENOMIC DNA]</scope>
    <source>
        <strain evidence="2 3">SR1</strain>
    </source>
</reference>
<dbReference type="RefSeq" id="WP_148699417.1">
    <property type="nucleotide sequence ID" value="NZ_CP007174.1"/>
</dbReference>
<keyword evidence="1" id="KW-0472">Membrane</keyword>
<dbReference type="AlphaFoldDB" id="A0A075MNQ7"/>
<dbReference type="HOGENOM" id="CLU_2839204_0_0_2"/>
<dbReference type="EMBL" id="CP007174">
    <property type="protein sequence ID" value="AIF82442.1"/>
    <property type="molecule type" value="Genomic_DNA"/>
</dbReference>